<feature type="transmembrane region" description="Helical" evidence="1">
    <location>
        <begin position="157"/>
        <end position="176"/>
    </location>
</feature>
<sequence length="208" mass="21978">MRNGEVVSHGLPVRVPGTGTLRATRRCGRPWQNEPVTTPAPTAKPVSISRLLRHEFVTPESIYGTILVSAIIVLVEDGESDFSLLVTVAASSFVFWVAHVFATTVAHHGRTGAQQVPLGEALAYAVRHSAGLLTSAIIPILVLALGAVGVLDEAAAYQLSLLVGVLILVVLGWLAFADRGARWYTCLLAGAVTGLLGVAVIMLKVVFH</sequence>
<evidence type="ECO:0008006" key="4">
    <source>
        <dbReference type="Google" id="ProtNLM"/>
    </source>
</evidence>
<keyword evidence="1" id="KW-1133">Transmembrane helix</keyword>
<dbReference type="EMBL" id="BAAAQY010000008">
    <property type="protein sequence ID" value="GAA2240578.1"/>
    <property type="molecule type" value="Genomic_DNA"/>
</dbReference>
<keyword evidence="3" id="KW-1185">Reference proteome</keyword>
<feature type="transmembrane region" description="Helical" evidence="1">
    <location>
        <begin position="183"/>
        <end position="207"/>
    </location>
</feature>
<keyword evidence="1" id="KW-0812">Transmembrane</keyword>
<evidence type="ECO:0000313" key="2">
    <source>
        <dbReference type="EMBL" id="GAA2240578.1"/>
    </source>
</evidence>
<proteinExistence type="predicted"/>
<accession>A0ABN3DTH2</accession>
<protein>
    <recommendedName>
        <fullName evidence="4">Integral membrane protein</fullName>
    </recommendedName>
</protein>
<name>A0ABN3DTH2_9MICO</name>
<feature type="transmembrane region" description="Helical" evidence="1">
    <location>
        <begin position="56"/>
        <end position="76"/>
    </location>
</feature>
<evidence type="ECO:0000256" key="1">
    <source>
        <dbReference type="SAM" id="Phobius"/>
    </source>
</evidence>
<evidence type="ECO:0000313" key="3">
    <source>
        <dbReference type="Proteomes" id="UP001500929"/>
    </source>
</evidence>
<feature type="transmembrane region" description="Helical" evidence="1">
    <location>
        <begin position="130"/>
        <end position="151"/>
    </location>
</feature>
<feature type="transmembrane region" description="Helical" evidence="1">
    <location>
        <begin position="82"/>
        <end position="102"/>
    </location>
</feature>
<comment type="caution">
    <text evidence="2">The sequence shown here is derived from an EMBL/GenBank/DDBJ whole genome shotgun (WGS) entry which is preliminary data.</text>
</comment>
<dbReference type="Proteomes" id="UP001500929">
    <property type="component" value="Unassembled WGS sequence"/>
</dbReference>
<organism evidence="2 3">
    <name type="scientific">Herbiconiux moechotypicola</name>
    <dbReference type="NCBI Taxonomy" id="637393"/>
    <lineage>
        <taxon>Bacteria</taxon>
        <taxon>Bacillati</taxon>
        <taxon>Actinomycetota</taxon>
        <taxon>Actinomycetes</taxon>
        <taxon>Micrococcales</taxon>
        <taxon>Microbacteriaceae</taxon>
        <taxon>Herbiconiux</taxon>
    </lineage>
</organism>
<keyword evidence="1" id="KW-0472">Membrane</keyword>
<reference evidence="2 3" key="1">
    <citation type="journal article" date="2019" name="Int. J. Syst. Evol. Microbiol.">
        <title>The Global Catalogue of Microorganisms (GCM) 10K type strain sequencing project: providing services to taxonomists for standard genome sequencing and annotation.</title>
        <authorList>
            <consortium name="The Broad Institute Genomics Platform"/>
            <consortium name="The Broad Institute Genome Sequencing Center for Infectious Disease"/>
            <person name="Wu L."/>
            <person name="Ma J."/>
        </authorList>
    </citation>
    <scope>NUCLEOTIDE SEQUENCE [LARGE SCALE GENOMIC DNA]</scope>
    <source>
        <strain evidence="2 3">JCM 16117</strain>
    </source>
</reference>
<gene>
    <name evidence="2" type="ORF">GCM10009851_27450</name>
</gene>